<keyword evidence="2" id="KW-0723">Serine/threonine-protein kinase</keyword>
<dbReference type="GeneID" id="37199490"/>
<dbReference type="GO" id="GO:0005524">
    <property type="term" value="F:ATP binding"/>
    <property type="evidence" value="ECO:0007669"/>
    <property type="project" value="UniProtKB-KW"/>
</dbReference>
<accession>A0A395HXB0</accession>
<evidence type="ECO:0000313" key="12">
    <source>
        <dbReference type="Proteomes" id="UP000248961"/>
    </source>
</evidence>
<feature type="domain" description="Protein kinase" evidence="10">
    <location>
        <begin position="74"/>
        <end position="347"/>
    </location>
</feature>
<keyword evidence="3" id="KW-0808">Transferase</keyword>
<evidence type="ECO:0000256" key="4">
    <source>
        <dbReference type="ARBA" id="ARBA00022741"/>
    </source>
</evidence>
<evidence type="ECO:0000256" key="2">
    <source>
        <dbReference type="ARBA" id="ARBA00022527"/>
    </source>
</evidence>
<dbReference type="PROSITE" id="PS50011">
    <property type="entry name" value="PROTEIN_KINASE_DOM"/>
    <property type="match status" value="1"/>
</dbReference>
<dbReference type="InterPro" id="IPR011009">
    <property type="entry name" value="Kinase-like_dom_sf"/>
</dbReference>
<dbReference type="VEuPathDB" id="FungiDB:BO97DRAFT_405483"/>
<name>A0A395HXB0_ASPHC</name>
<dbReference type="InterPro" id="IPR000719">
    <property type="entry name" value="Prot_kinase_dom"/>
</dbReference>
<dbReference type="Gene3D" id="1.10.510.10">
    <property type="entry name" value="Transferase(Phosphotransferase) domain 1"/>
    <property type="match status" value="1"/>
</dbReference>
<dbReference type="STRING" id="1450537.A0A395HXB0"/>
<reference evidence="11 12" key="1">
    <citation type="submission" date="2018-02" db="EMBL/GenBank/DDBJ databases">
        <title>The genomes of Aspergillus section Nigri reveals drivers in fungal speciation.</title>
        <authorList>
            <consortium name="DOE Joint Genome Institute"/>
            <person name="Vesth T.C."/>
            <person name="Nybo J."/>
            <person name="Theobald S."/>
            <person name="Brandl J."/>
            <person name="Frisvad J.C."/>
            <person name="Nielsen K.F."/>
            <person name="Lyhne E.K."/>
            <person name="Kogle M.E."/>
            <person name="Kuo A."/>
            <person name="Riley R."/>
            <person name="Clum A."/>
            <person name="Nolan M."/>
            <person name="Lipzen A."/>
            <person name="Salamov A."/>
            <person name="Henrissat B."/>
            <person name="Wiebenga A."/>
            <person name="De vries R.P."/>
            <person name="Grigoriev I.V."/>
            <person name="Mortensen U.H."/>
            <person name="Andersen M.R."/>
            <person name="Baker S.E."/>
        </authorList>
    </citation>
    <scope>NUCLEOTIDE SEQUENCE [LARGE SCALE GENOMIC DNA]</scope>
    <source>
        <strain evidence="11 12">CBS 101889</strain>
    </source>
</reference>
<dbReference type="Proteomes" id="UP000248961">
    <property type="component" value="Unassembled WGS sequence"/>
</dbReference>
<evidence type="ECO:0000256" key="8">
    <source>
        <dbReference type="ARBA" id="ARBA00048679"/>
    </source>
</evidence>
<keyword evidence="4" id="KW-0547">Nucleotide-binding</keyword>
<evidence type="ECO:0000256" key="1">
    <source>
        <dbReference type="ARBA" id="ARBA00012513"/>
    </source>
</evidence>
<dbReference type="EC" id="2.7.11.1" evidence="1"/>
<comment type="catalytic activity">
    <reaction evidence="8">
        <text>L-seryl-[protein] + ATP = O-phospho-L-seryl-[protein] + ADP + H(+)</text>
        <dbReference type="Rhea" id="RHEA:17989"/>
        <dbReference type="Rhea" id="RHEA-COMP:9863"/>
        <dbReference type="Rhea" id="RHEA-COMP:11604"/>
        <dbReference type="ChEBI" id="CHEBI:15378"/>
        <dbReference type="ChEBI" id="CHEBI:29999"/>
        <dbReference type="ChEBI" id="CHEBI:30616"/>
        <dbReference type="ChEBI" id="CHEBI:83421"/>
        <dbReference type="ChEBI" id="CHEBI:456216"/>
        <dbReference type="EC" id="2.7.11.1"/>
    </reaction>
</comment>
<evidence type="ECO:0000256" key="5">
    <source>
        <dbReference type="ARBA" id="ARBA00022777"/>
    </source>
</evidence>
<dbReference type="SMART" id="SM00220">
    <property type="entry name" value="S_TKc"/>
    <property type="match status" value="1"/>
</dbReference>
<feature type="region of interest" description="Disordered" evidence="9">
    <location>
        <begin position="10"/>
        <end position="43"/>
    </location>
</feature>
<dbReference type="GO" id="GO:0005829">
    <property type="term" value="C:cytosol"/>
    <property type="evidence" value="ECO:0007669"/>
    <property type="project" value="TreeGrafter"/>
</dbReference>
<evidence type="ECO:0000256" key="3">
    <source>
        <dbReference type="ARBA" id="ARBA00022679"/>
    </source>
</evidence>
<proteinExistence type="predicted"/>
<evidence type="ECO:0000256" key="7">
    <source>
        <dbReference type="ARBA" id="ARBA00047899"/>
    </source>
</evidence>
<evidence type="ECO:0000259" key="10">
    <source>
        <dbReference type="PROSITE" id="PS50011"/>
    </source>
</evidence>
<evidence type="ECO:0000256" key="6">
    <source>
        <dbReference type="ARBA" id="ARBA00022840"/>
    </source>
</evidence>
<dbReference type="SUPFAM" id="SSF56112">
    <property type="entry name" value="Protein kinase-like (PK-like)"/>
    <property type="match status" value="1"/>
</dbReference>
<dbReference type="OrthoDB" id="4062651at2759"/>
<comment type="catalytic activity">
    <reaction evidence="7">
        <text>L-threonyl-[protein] + ATP = O-phospho-L-threonyl-[protein] + ADP + H(+)</text>
        <dbReference type="Rhea" id="RHEA:46608"/>
        <dbReference type="Rhea" id="RHEA-COMP:11060"/>
        <dbReference type="Rhea" id="RHEA-COMP:11605"/>
        <dbReference type="ChEBI" id="CHEBI:15378"/>
        <dbReference type="ChEBI" id="CHEBI:30013"/>
        <dbReference type="ChEBI" id="CHEBI:30616"/>
        <dbReference type="ChEBI" id="CHEBI:61977"/>
        <dbReference type="ChEBI" id="CHEBI:456216"/>
        <dbReference type="EC" id="2.7.11.1"/>
    </reaction>
</comment>
<dbReference type="AlphaFoldDB" id="A0A395HXB0"/>
<keyword evidence="5 11" id="KW-0418">Kinase</keyword>
<gene>
    <name evidence="11" type="ORF">BO97DRAFT_405483</name>
</gene>
<keyword evidence="6" id="KW-0067">ATP-binding</keyword>
<dbReference type="EMBL" id="KZ824283">
    <property type="protein sequence ID" value="RAL12562.1"/>
    <property type="molecule type" value="Genomic_DNA"/>
</dbReference>
<dbReference type="GO" id="GO:0004674">
    <property type="term" value="F:protein serine/threonine kinase activity"/>
    <property type="evidence" value="ECO:0007669"/>
    <property type="project" value="UniProtKB-KW"/>
</dbReference>
<protein>
    <recommendedName>
        <fullName evidence="1">non-specific serine/threonine protein kinase</fullName>
        <ecNumber evidence="1">2.7.11.1</ecNumber>
    </recommendedName>
</protein>
<dbReference type="PANTHER" id="PTHR24343:SF558">
    <property type="entry name" value="PROTEIN KINASE DOMAIN-CONTAINING PROTEIN"/>
    <property type="match status" value="1"/>
</dbReference>
<sequence>MTLSIPYRYQFQPLPSEPPPPYTPSYTPSYTPRPPHSKHQHTLPTSKLQFLSFDNKRNNPHHPQNSAISRYGIYLTTLHHSVNSSTHLYRLRPRAPANSKPRIYAVKVIPSSSQLTSHFLFPESNTINSPHPNILLPFLPPIIDDAGNHHLITPYCTGGTLRDLIQSTSKLLPEEADCFFKQLLRGVAYLHHHYDHSLEPTTGTGLDLKLEDIYLAGEGTIQIKVRLSPSSTTQPHATKGPYYAPEVYRPPLPRDKTINALNPRAIDAWALGVIYLFMRTGGAPWVVAKVEEDLLYAKYVKERVQEGGFLLVEGLGEEPCRNVIYALLDPLPSRRLRISQALRSEWMYGVPVCEAGECGR</sequence>
<evidence type="ECO:0000256" key="9">
    <source>
        <dbReference type="SAM" id="MobiDB-lite"/>
    </source>
</evidence>
<evidence type="ECO:0000313" key="11">
    <source>
        <dbReference type="EMBL" id="RAL12562.1"/>
    </source>
</evidence>
<dbReference type="Pfam" id="PF00069">
    <property type="entry name" value="Pkinase"/>
    <property type="match status" value="1"/>
</dbReference>
<keyword evidence="12" id="KW-1185">Reference proteome</keyword>
<dbReference type="PANTHER" id="PTHR24343">
    <property type="entry name" value="SERINE/THREONINE KINASE"/>
    <property type="match status" value="1"/>
</dbReference>
<organism evidence="11 12">
    <name type="scientific">Aspergillus homomorphus (strain CBS 101889)</name>
    <dbReference type="NCBI Taxonomy" id="1450537"/>
    <lineage>
        <taxon>Eukaryota</taxon>
        <taxon>Fungi</taxon>
        <taxon>Dikarya</taxon>
        <taxon>Ascomycota</taxon>
        <taxon>Pezizomycotina</taxon>
        <taxon>Eurotiomycetes</taxon>
        <taxon>Eurotiomycetidae</taxon>
        <taxon>Eurotiales</taxon>
        <taxon>Aspergillaceae</taxon>
        <taxon>Aspergillus</taxon>
        <taxon>Aspergillus subgen. Circumdati</taxon>
    </lineage>
</organism>
<dbReference type="GO" id="GO:0030003">
    <property type="term" value="P:intracellular monoatomic cation homeostasis"/>
    <property type="evidence" value="ECO:0007669"/>
    <property type="project" value="TreeGrafter"/>
</dbReference>
<dbReference type="RefSeq" id="XP_025551716.1">
    <property type="nucleotide sequence ID" value="XM_025695201.1"/>
</dbReference>